<dbReference type="Proteomes" id="UP000707731">
    <property type="component" value="Unassembled WGS sequence"/>
</dbReference>
<keyword evidence="3" id="KW-1185">Reference proteome</keyword>
<comment type="caution">
    <text evidence="2">The sequence shown here is derived from an EMBL/GenBank/DDBJ whole genome shotgun (WGS) entry which is preliminary data.</text>
</comment>
<feature type="transmembrane region" description="Helical" evidence="1">
    <location>
        <begin position="45"/>
        <end position="68"/>
    </location>
</feature>
<accession>A0ABS0D6D3</accession>
<dbReference type="RefSeq" id="WP_195000863.1">
    <property type="nucleotide sequence ID" value="NZ_JADLQN010000001.1"/>
</dbReference>
<evidence type="ECO:0000256" key="1">
    <source>
        <dbReference type="SAM" id="Phobius"/>
    </source>
</evidence>
<keyword evidence="1" id="KW-1133">Transmembrane helix</keyword>
<evidence type="ECO:0008006" key="4">
    <source>
        <dbReference type="Google" id="ProtNLM"/>
    </source>
</evidence>
<evidence type="ECO:0000313" key="2">
    <source>
        <dbReference type="EMBL" id="MBF6354038.1"/>
    </source>
</evidence>
<keyword evidence="1" id="KW-0812">Transmembrane</keyword>
<dbReference type="EMBL" id="JADLQN010000001">
    <property type="protein sequence ID" value="MBF6354038.1"/>
    <property type="molecule type" value="Genomic_DNA"/>
</dbReference>
<organism evidence="2 3">
    <name type="scientific">Nocardia higoensis</name>
    <dbReference type="NCBI Taxonomy" id="228599"/>
    <lineage>
        <taxon>Bacteria</taxon>
        <taxon>Bacillati</taxon>
        <taxon>Actinomycetota</taxon>
        <taxon>Actinomycetes</taxon>
        <taxon>Mycobacteriales</taxon>
        <taxon>Nocardiaceae</taxon>
        <taxon>Nocardia</taxon>
    </lineage>
</organism>
<reference evidence="2 3" key="1">
    <citation type="submission" date="2020-10" db="EMBL/GenBank/DDBJ databases">
        <title>Identification of Nocardia species via Next-generation sequencing and recognition of intraspecies genetic diversity.</title>
        <authorList>
            <person name="Li P."/>
            <person name="Li P."/>
            <person name="Lu B."/>
        </authorList>
    </citation>
    <scope>NUCLEOTIDE SEQUENCE [LARGE SCALE GENOMIC DNA]</scope>
    <source>
        <strain evidence="2 3">BJ06-0143</strain>
    </source>
</reference>
<evidence type="ECO:0000313" key="3">
    <source>
        <dbReference type="Proteomes" id="UP000707731"/>
    </source>
</evidence>
<proteinExistence type="predicted"/>
<feature type="transmembrane region" description="Helical" evidence="1">
    <location>
        <begin position="21"/>
        <end position="39"/>
    </location>
</feature>
<feature type="transmembrane region" description="Helical" evidence="1">
    <location>
        <begin position="132"/>
        <end position="152"/>
    </location>
</feature>
<name>A0ABS0D6D3_9NOCA</name>
<sequence>MDYPKEWREYSGVARKRAWSLVVLLILAILCIAAATAMWRSDDGALRALAKYMAVFGLAMVAIVAMGASPTLTTRRPTGIVVTEIRGRAATVVPGSASSFVSYQMIWTCFGLMFLGGAVEIAGVAWRTHWPLTAVFAVLGVFCLSGPILAVFGRLRRGRIVLTAEQIVYEGWSSRVQIPWSDVLRVGPAYEQIPLISITGVTGARWSEDSTPPTLPFGIDPRPLWSLDKASHNGVIRLELRKFAVDPHRLYRFLVYYADHPDTRGELGGAGSQARWESVL</sequence>
<gene>
    <name evidence="2" type="ORF">IU449_05640</name>
</gene>
<keyword evidence="1" id="KW-0472">Membrane</keyword>
<protein>
    <recommendedName>
        <fullName evidence="4">PH domain-containing protein</fullName>
    </recommendedName>
</protein>